<feature type="transmembrane region" description="Helical" evidence="8">
    <location>
        <begin position="79"/>
        <end position="99"/>
    </location>
</feature>
<comment type="similarity">
    <text evidence="2 7">Belongs to the membrane-bound acyltransferase family.</text>
</comment>
<comment type="subcellular location">
    <subcellularLocation>
        <location evidence="1">Cell membrane</location>
        <topology evidence="1">Multi-pass membrane protein</topology>
    </subcellularLocation>
</comment>
<keyword evidence="3 7" id="KW-1003">Cell membrane</keyword>
<dbReference type="EMBL" id="JASGBP010000002">
    <property type="protein sequence ID" value="MDI9256920.1"/>
    <property type="molecule type" value="Genomic_DNA"/>
</dbReference>
<keyword evidence="6 7" id="KW-0472">Membrane</keyword>
<feature type="transmembrane region" description="Helical" evidence="8">
    <location>
        <begin position="312"/>
        <end position="328"/>
    </location>
</feature>
<evidence type="ECO:0000256" key="2">
    <source>
        <dbReference type="ARBA" id="ARBA00010323"/>
    </source>
</evidence>
<protein>
    <submittedName>
        <fullName evidence="9">MBOAT family O-acyltransferase</fullName>
        <ecNumber evidence="9">2.3.-.-</ecNumber>
    </submittedName>
</protein>
<feature type="transmembrane region" description="Helical" evidence="8">
    <location>
        <begin position="50"/>
        <end position="67"/>
    </location>
</feature>
<evidence type="ECO:0000256" key="5">
    <source>
        <dbReference type="ARBA" id="ARBA00022989"/>
    </source>
</evidence>
<evidence type="ECO:0000256" key="7">
    <source>
        <dbReference type="PIRNR" id="PIRNR016636"/>
    </source>
</evidence>
<keyword evidence="4 8" id="KW-0812">Transmembrane</keyword>
<evidence type="ECO:0000256" key="1">
    <source>
        <dbReference type="ARBA" id="ARBA00004651"/>
    </source>
</evidence>
<evidence type="ECO:0000313" key="10">
    <source>
        <dbReference type="Proteomes" id="UP001230035"/>
    </source>
</evidence>
<dbReference type="InterPro" id="IPR051085">
    <property type="entry name" value="MB_O-acyltransferase"/>
</dbReference>
<feature type="transmembrane region" description="Helical" evidence="8">
    <location>
        <begin position="455"/>
        <end position="473"/>
    </location>
</feature>
<reference evidence="9 10" key="1">
    <citation type="submission" date="2023-05" db="EMBL/GenBank/DDBJ databases">
        <title>Flavobacterium sedimenti sp. nov., isolated from the sediment.</title>
        <authorList>
            <person name="Wu N."/>
        </authorList>
    </citation>
    <scope>NUCLEOTIDE SEQUENCE [LARGE SCALE GENOMIC DNA]</scope>
    <source>
        <strain evidence="9 10">YZ-48</strain>
    </source>
</reference>
<dbReference type="Pfam" id="PF03062">
    <property type="entry name" value="MBOAT"/>
    <property type="match status" value="1"/>
</dbReference>
<keyword evidence="7 9" id="KW-0012">Acyltransferase</keyword>
<keyword evidence="5 8" id="KW-1133">Transmembrane helix</keyword>
<evidence type="ECO:0000313" key="9">
    <source>
        <dbReference type="EMBL" id="MDI9256920.1"/>
    </source>
</evidence>
<dbReference type="InterPro" id="IPR024194">
    <property type="entry name" value="Ac/AlaTfrase_AlgI/DltB"/>
</dbReference>
<name>A0ABT6XPK3_9FLAO</name>
<dbReference type="EC" id="2.3.-.-" evidence="9"/>
<comment type="caution">
    <text evidence="9">The sequence shown here is derived from an EMBL/GenBank/DDBJ whole genome shotgun (WGS) entry which is preliminary data.</text>
</comment>
<evidence type="ECO:0000256" key="8">
    <source>
        <dbReference type="SAM" id="Phobius"/>
    </source>
</evidence>
<dbReference type="PANTHER" id="PTHR13285:SF18">
    <property type="entry name" value="PROTEIN-CYSTEINE N-PALMITOYLTRANSFERASE RASP"/>
    <property type="match status" value="1"/>
</dbReference>
<feature type="transmembrane region" description="Helical" evidence="8">
    <location>
        <begin position="334"/>
        <end position="350"/>
    </location>
</feature>
<keyword evidence="7 9" id="KW-0808">Transferase</keyword>
<dbReference type="PANTHER" id="PTHR13285">
    <property type="entry name" value="ACYLTRANSFERASE"/>
    <property type="match status" value="1"/>
</dbReference>
<proteinExistence type="inferred from homology"/>
<dbReference type="GO" id="GO:0016746">
    <property type="term" value="F:acyltransferase activity"/>
    <property type="evidence" value="ECO:0007669"/>
    <property type="project" value="UniProtKB-KW"/>
</dbReference>
<evidence type="ECO:0000256" key="6">
    <source>
        <dbReference type="ARBA" id="ARBA00023136"/>
    </source>
</evidence>
<evidence type="ECO:0000256" key="3">
    <source>
        <dbReference type="ARBA" id="ARBA00022475"/>
    </source>
</evidence>
<evidence type="ECO:0000256" key="4">
    <source>
        <dbReference type="ARBA" id="ARBA00022692"/>
    </source>
</evidence>
<organism evidence="9 10">
    <name type="scientific">Flavobacterium sedimenticola</name>
    <dbReference type="NCBI Taxonomy" id="3043286"/>
    <lineage>
        <taxon>Bacteria</taxon>
        <taxon>Pseudomonadati</taxon>
        <taxon>Bacteroidota</taxon>
        <taxon>Flavobacteriia</taxon>
        <taxon>Flavobacteriales</taxon>
        <taxon>Flavobacteriaceae</taxon>
        <taxon>Flavobacterium</taxon>
    </lineage>
</organism>
<feature type="transmembrane region" description="Helical" evidence="8">
    <location>
        <begin position="413"/>
        <end position="434"/>
    </location>
</feature>
<sequence>MIFNSIPFVLFFSLFFALYWWVFPKNRKAQNILLLLGSYFFYAWTDWKLLGFIIAVSALNFYLGLKIQQATVDHTKRWLSYIGLTQGIGGLLFCKYYNFFSNSFNELFQALGLQILWPTLSIIAPLGISFFTFRTISYILDVRNGKTKAVDDGVVFFSYVAFFPSLLSGPIDKARTLVPQLEKNRHFEYASAVDGLRQILWGLFKKVVIANNCALITQDVFTHYQELPASSLLIAMLLYPFQIYADFSGYSDMAIGMARLLGFEITKNFDFPYFSQNIAEFWRKWHMSLTSWFTEYVFTPLSIYFRDWDNKGLFLAVLINFTVVGIWHGANWTYILFGFLNGLYFVPLIIKGTMNKKKKWHKNGSLTGLEFFNILKTFGLVTVTFVIFKSESVTQAFDFYRCLIDKSLFKVPVLHGISMLFLLGLLSYIAFFMGMEWQAKNKNHALDFLENKMNVWARKTLYLFLAFVIFYFSSMVTNQDFIYIQF</sequence>
<dbReference type="InterPro" id="IPR004299">
    <property type="entry name" value="MBOAT_fam"/>
</dbReference>
<dbReference type="InterPro" id="IPR028362">
    <property type="entry name" value="AlgI"/>
</dbReference>
<feature type="transmembrane region" description="Helical" evidence="8">
    <location>
        <begin position="371"/>
        <end position="388"/>
    </location>
</feature>
<dbReference type="RefSeq" id="WP_283238605.1">
    <property type="nucleotide sequence ID" value="NZ_JASGBP010000002.1"/>
</dbReference>
<feature type="transmembrane region" description="Helical" evidence="8">
    <location>
        <begin position="111"/>
        <end position="133"/>
    </location>
</feature>
<gene>
    <name evidence="9" type="ORF">QHT84_05775</name>
</gene>
<dbReference type="Proteomes" id="UP001230035">
    <property type="component" value="Unassembled WGS sequence"/>
</dbReference>
<dbReference type="PIRSF" id="PIRSF016636">
    <property type="entry name" value="AlgI_DltB"/>
    <property type="match status" value="1"/>
</dbReference>
<feature type="transmembrane region" description="Helical" evidence="8">
    <location>
        <begin position="6"/>
        <end position="22"/>
    </location>
</feature>
<keyword evidence="10" id="KW-1185">Reference proteome</keyword>
<dbReference type="PIRSF" id="PIRSF500217">
    <property type="entry name" value="AlgI"/>
    <property type="match status" value="1"/>
</dbReference>
<accession>A0ABT6XPK3</accession>